<proteinExistence type="predicted"/>
<dbReference type="RefSeq" id="YP_010841674.1">
    <property type="nucleotide sequence ID" value="NC_079139.1"/>
</dbReference>
<evidence type="ECO:0000313" key="1">
    <source>
        <dbReference type="EMBL" id="BCS83066.1"/>
    </source>
</evidence>
<dbReference type="Proteomes" id="UP001321479">
    <property type="component" value="Segment"/>
</dbReference>
<dbReference type="GeneID" id="80558271"/>
<name>A0ABM7NSH9_9VIRU</name>
<dbReference type="EMBL" id="AP024483">
    <property type="protein sequence ID" value="BCS83066.1"/>
    <property type="molecule type" value="Genomic_DNA"/>
</dbReference>
<evidence type="ECO:0000313" key="2">
    <source>
        <dbReference type="Proteomes" id="UP001321479"/>
    </source>
</evidence>
<protein>
    <submittedName>
        <fullName evidence="1">Uncharacterized protein</fullName>
    </submittedName>
</protein>
<sequence length="1692" mass="199067">MYVNQIDDIIDEILNKLYLDGLSRDASFNDIINSNKINFIEYREQINNFIGNFIDNIDTTEIRKIINNRENLNKIMDIIKRYVAYYYFLSIAYYYAGNIKDFRNNMIQYSKLQENSTFSIKNFFDTQNNYQLIKYFKIIKDTTKILLMTDLQKKTLNPADIKDTIDFLNGLGKEYIDNYLLSVIVENNEDAVNINVHNLIKTIVFGEIYKNQERNFVFEIINDIEEDEEEYTYIDIVVSNDDTNDLNNFKQIFVGEDDSERKARDLYELVNETNQITSVKTVETKNNDLFKYDIITPVIDDFLRYHRDSEKLDTETSAINVPLVSDNNAKNVQQTLLYQQRKKKDNTRAQIIVNKLDSILDYYSPSVKNNPEFLSVVKKYFQNPLSYRKAILHNYLDEVTVVDKIRKQGTKVIENNEYFLELLQIIHNAYFLFKDFNKYGASVNLFNEKPINMLRYSNIEYQNQMDGLEVDMHTGTENSTINLVGLALGPFNNDPKQCTTKKNLIDIRTLKITYMKNGNPVTRTTNNGFKAFLKIVKHFYVNTLSVREHPEFVVYNNYTDIERLNPDLFDKIIYWVYDIDLDIFEMDTYENLKSNSNQDIIRFMNSLIYDKINGFIEEKLTLLIENNLHYPLSKMETMIQLYSEKNHLFLDQNETRELIVKEYLQKLEISNTKIPDIEPVDASLVPMYQPFNENKIFVIDIDTINPLNPQPYIKLEAYSRTTADKTVVRRTEGKCKHESEWNEINKIKYENLNKYNSEITAFIEKYSLETTQLDYVCNVCGQILPLKQYVQDGSFNNTTQKFVTAYVPIDIPLEEIREYSKYKLTVKFLDTLINRVSLITNTNMLVGPNNHIQQKRKALVKNIIDIIVKHNSVNLKKNINDDERLEFFAKHFGVNKDLNKIVFFELDDNIFDFRPSESDIETSAKRLKFNNVLLYFIMIFITELNGIQISMMASDKIAGNIFIYLKYGQKLFENLLIKKNINGTETVPITNYPVLCYLLFILSYYLVKYKLWYQPGENNKAYNPYYTKIIINSFVDLFNSISMDTGKMPNDYVYMLTTSKFYSQLNTTFKDNDIINKLMRNQAKYDTRSSGIDVTQVIDTKIPTYSIENPIIIPIKSRKIPDFKTDSGIIFDRIDQLLYQIQITNTDITNCPTGSYHNWIAEGTELRCSICGELGDDVNGNIDRTLENYYYNLNIIANRRCIAGTLHDFVGKNGELVCTICGRKPNKNYDKKDLDDLINNINHIEDENAKKLMETIDREIEKQKSQQQHIDNIRTSVVNDYLEENGGKFYGQLNNIAEKLIKILEIYLGQANLDVDKYPVYLRDNVYIIENTYDGTPLDKPVIFLQKDNRVLFRENNPFFKTDVYYYTDNRSQVDVFYHAVTLKQLGYREKHKDYVRSSKNNYYLKINYSIMARLLTLGYKSKYINIDDIFVKNNTDQEMNYFKILDNLIKDHILKIRAIIDKISTLIYKIKNYQKPDEEDNQEYMQLQSVQTIDRLVFKYFNIVKNFNIGPDDTAFDDWNYVRNTFSYQHVDWKETDTRLSENLYVNTDLINYYDVSSSEMINYMVNELISIIDSNNEKIVKTNLSQMIVEIIIYVYDLYNVDTQNISTELKRYEYIINASPMIIDMLRKGQGLEQSRELEIELDESDNILDMEATPEEADELEDIKEEAEALDIEGDYYAEEDEDFAQEE</sequence>
<accession>A0ABM7NSH9</accession>
<keyword evidence="2" id="KW-1185">Reference proteome</keyword>
<organism evidence="1 2">
    <name type="scientific">Cotonvirus japonicus</name>
    <dbReference type="NCBI Taxonomy" id="2811091"/>
    <lineage>
        <taxon>Viruses</taxon>
        <taxon>Varidnaviria</taxon>
        <taxon>Bamfordvirae</taxon>
        <taxon>Nucleocytoviricota</taxon>
        <taxon>Megaviricetes</taxon>
        <taxon>Imitervirales</taxon>
        <taxon>Mimiviridae</taxon>
        <taxon>Megamimivirinae</taxon>
        <taxon>Cotonvirus</taxon>
        <taxon>Cotonvirus japonicum</taxon>
    </lineage>
</organism>
<reference evidence="1 2" key="1">
    <citation type="submission" date="2021-02" db="EMBL/GenBank/DDBJ databases">
        <title>Cotonvirus japonicus, which uses Golgi apparatus of host cells for its virion factory, phylogenetically links tailed tupanvirus and icosahedral mimivirus.</title>
        <authorList>
            <person name="Takahashi H."/>
            <person name="Fukaya S."/>
            <person name="Song C."/>
            <person name="Murata K."/>
            <person name="Takemura M."/>
        </authorList>
    </citation>
    <scope>NUCLEOTIDE SEQUENCE [LARGE SCALE GENOMIC DNA]</scope>
</reference>